<evidence type="ECO:0000256" key="1">
    <source>
        <dbReference type="SAM" id="Phobius"/>
    </source>
</evidence>
<evidence type="ECO:0000313" key="3">
    <source>
        <dbReference type="Proteomes" id="UP000828390"/>
    </source>
</evidence>
<reference evidence="2" key="2">
    <citation type="submission" date="2020-11" db="EMBL/GenBank/DDBJ databases">
        <authorList>
            <person name="McCartney M.A."/>
            <person name="Auch B."/>
            <person name="Kono T."/>
            <person name="Mallez S."/>
            <person name="Becker A."/>
            <person name="Gohl D.M."/>
            <person name="Silverstein K.A.T."/>
            <person name="Koren S."/>
            <person name="Bechman K.B."/>
            <person name="Herman A."/>
            <person name="Abrahante J.E."/>
            <person name="Garbe J."/>
        </authorList>
    </citation>
    <scope>NUCLEOTIDE SEQUENCE</scope>
    <source>
        <strain evidence="2">Duluth1</strain>
        <tissue evidence="2">Whole animal</tissue>
    </source>
</reference>
<keyword evidence="1" id="KW-1133">Transmembrane helix</keyword>
<keyword evidence="3" id="KW-1185">Reference proteome</keyword>
<gene>
    <name evidence="2" type="ORF">DPMN_021372</name>
</gene>
<keyword evidence="1" id="KW-0472">Membrane</keyword>
<feature type="transmembrane region" description="Helical" evidence="1">
    <location>
        <begin position="37"/>
        <end position="56"/>
    </location>
</feature>
<reference evidence="2" key="1">
    <citation type="journal article" date="2019" name="bioRxiv">
        <title>The Genome of the Zebra Mussel, Dreissena polymorpha: A Resource for Invasive Species Research.</title>
        <authorList>
            <person name="McCartney M.A."/>
            <person name="Auch B."/>
            <person name="Kono T."/>
            <person name="Mallez S."/>
            <person name="Zhang Y."/>
            <person name="Obille A."/>
            <person name="Becker A."/>
            <person name="Abrahante J.E."/>
            <person name="Garbe J."/>
            <person name="Badalamenti J.P."/>
            <person name="Herman A."/>
            <person name="Mangelson H."/>
            <person name="Liachko I."/>
            <person name="Sullivan S."/>
            <person name="Sone E.D."/>
            <person name="Koren S."/>
            <person name="Silverstein K.A.T."/>
            <person name="Beckman K.B."/>
            <person name="Gohl D.M."/>
        </authorList>
    </citation>
    <scope>NUCLEOTIDE SEQUENCE</scope>
    <source>
        <strain evidence="2">Duluth1</strain>
        <tissue evidence="2">Whole animal</tissue>
    </source>
</reference>
<comment type="caution">
    <text evidence="2">The sequence shown here is derived from an EMBL/GenBank/DDBJ whole genome shotgun (WGS) entry which is preliminary data.</text>
</comment>
<keyword evidence="1" id="KW-0812">Transmembrane</keyword>
<dbReference type="Proteomes" id="UP000828390">
    <property type="component" value="Unassembled WGS sequence"/>
</dbReference>
<sequence>MSPAARAPRITAGISQARLPESPRNESMLSYTEGRTVVVVVVVVVGGTSTITIFTGETSWWPKHERLSESDERIRNLKFKLAKLLIQHAGNNHGQFDLQVTVRYHTYLLSVMQVLYN</sequence>
<dbReference type="AlphaFoldDB" id="A0A9D4NIF4"/>
<organism evidence="2 3">
    <name type="scientific">Dreissena polymorpha</name>
    <name type="common">Zebra mussel</name>
    <name type="synonym">Mytilus polymorpha</name>
    <dbReference type="NCBI Taxonomy" id="45954"/>
    <lineage>
        <taxon>Eukaryota</taxon>
        <taxon>Metazoa</taxon>
        <taxon>Spiralia</taxon>
        <taxon>Lophotrochozoa</taxon>
        <taxon>Mollusca</taxon>
        <taxon>Bivalvia</taxon>
        <taxon>Autobranchia</taxon>
        <taxon>Heteroconchia</taxon>
        <taxon>Euheterodonta</taxon>
        <taxon>Imparidentia</taxon>
        <taxon>Neoheterodontei</taxon>
        <taxon>Myida</taxon>
        <taxon>Dreissenoidea</taxon>
        <taxon>Dreissenidae</taxon>
        <taxon>Dreissena</taxon>
    </lineage>
</organism>
<name>A0A9D4NIF4_DREPO</name>
<dbReference type="EMBL" id="JAIWYP010000001">
    <property type="protein sequence ID" value="KAH3897187.1"/>
    <property type="molecule type" value="Genomic_DNA"/>
</dbReference>
<protein>
    <submittedName>
        <fullName evidence="2">Uncharacterized protein</fullName>
    </submittedName>
</protein>
<accession>A0A9D4NIF4</accession>
<evidence type="ECO:0000313" key="2">
    <source>
        <dbReference type="EMBL" id="KAH3897187.1"/>
    </source>
</evidence>
<proteinExistence type="predicted"/>